<sequence>MNISPSFRTGEDDCEYVGVQHSEKFNRFFLVVYSHQQSMYDGPDFHSVQSNTKFP</sequence>
<dbReference type="Proteomes" id="UP000004994">
    <property type="component" value="Chromosome 4"/>
</dbReference>
<dbReference type="Gramene" id="Solyc04g010140.1.1">
    <property type="protein sequence ID" value="Solyc04g010140.1.1.1"/>
    <property type="gene ID" value="Solyc04g010140.1"/>
</dbReference>
<reference evidence="1" key="2">
    <citation type="submission" date="2019-01" db="UniProtKB">
        <authorList>
            <consortium name="EnsemblPlants"/>
        </authorList>
    </citation>
    <scope>IDENTIFICATION</scope>
    <source>
        <strain evidence="1">cv. Heinz 1706</strain>
    </source>
</reference>
<keyword evidence="2" id="KW-1185">Reference proteome</keyword>
<evidence type="ECO:0000313" key="1">
    <source>
        <dbReference type="EnsemblPlants" id="Solyc04g010140.1.1.1"/>
    </source>
</evidence>
<accession>A0A3Q7FX00</accession>
<evidence type="ECO:0000313" key="2">
    <source>
        <dbReference type="Proteomes" id="UP000004994"/>
    </source>
</evidence>
<dbReference type="InParanoid" id="A0A3Q7FX00"/>
<protein>
    <submittedName>
        <fullName evidence="1">Uncharacterized protein</fullName>
    </submittedName>
</protein>
<proteinExistence type="predicted"/>
<dbReference type="EnsemblPlants" id="Solyc04g010140.1.1">
    <property type="protein sequence ID" value="Solyc04g010140.1.1.1"/>
    <property type="gene ID" value="Solyc04g010140.1"/>
</dbReference>
<dbReference type="AlphaFoldDB" id="A0A3Q7FX00"/>
<name>A0A3Q7FX00_SOLLC</name>
<organism evidence="1">
    <name type="scientific">Solanum lycopersicum</name>
    <name type="common">Tomato</name>
    <name type="synonym">Lycopersicon esculentum</name>
    <dbReference type="NCBI Taxonomy" id="4081"/>
    <lineage>
        <taxon>Eukaryota</taxon>
        <taxon>Viridiplantae</taxon>
        <taxon>Streptophyta</taxon>
        <taxon>Embryophyta</taxon>
        <taxon>Tracheophyta</taxon>
        <taxon>Spermatophyta</taxon>
        <taxon>Magnoliopsida</taxon>
        <taxon>eudicotyledons</taxon>
        <taxon>Gunneridae</taxon>
        <taxon>Pentapetalae</taxon>
        <taxon>asterids</taxon>
        <taxon>lamiids</taxon>
        <taxon>Solanales</taxon>
        <taxon>Solanaceae</taxon>
        <taxon>Solanoideae</taxon>
        <taxon>Solaneae</taxon>
        <taxon>Solanum</taxon>
        <taxon>Solanum subgen. Lycopersicon</taxon>
    </lineage>
</organism>
<dbReference type="PaxDb" id="4081-Solyc04g010140.1.1"/>
<reference evidence="1" key="1">
    <citation type="journal article" date="2012" name="Nature">
        <title>The tomato genome sequence provides insights into fleshy fruit evolution.</title>
        <authorList>
            <consortium name="Tomato Genome Consortium"/>
        </authorList>
    </citation>
    <scope>NUCLEOTIDE SEQUENCE [LARGE SCALE GENOMIC DNA]</scope>
    <source>
        <strain evidence="1">cv. Heinz 1706</strain>
    </source>
</reference>